<keyword evidence="6 9" id="KW-0378">Hydrolase</keyword>
<dbReference type="PANTHER" id="PTHR11359:SF0">
    <property type="entry name" value="AMP DEAMINASE"/>
    <property type="match status" value="1"/>
</dbReference>
<keyword evidence="12" id="KW-1185">Reference proteome</keyword>
<dbReference type="OrthoDB" id="1723809at2759"/>
<evidence type="ECO:0000256" key="9">
    <source>
        <dbReference type="PIRNR" id="PIRNR001251"/>
    </source>
</evidence>
<dbReference type="EMBL" id="GL832969">
    <property type="protein sequence ID" value="EGD74499.1"/>
    <property type="molecule type" value="Genomic_DNA"/>
</dbReference>
<reference evidence="11" key="1">
    <citation type="submission" date="2009-08" db="EMBL/GenBank/DDBJ databases">
        <title>Annotation of Salpingoeca rosetta.</title>
        <authorList>
            <consortium name="The Broad Institute Genome Sequencing Platform"/>
            <person name="Russ C."/>
            <person name="Cuomo C."/>
            <person name="Burger G."/>
            <person name="Gray M.W."/>
            <person name="Holland P.W.H."/>
            <person name="King N."/>
            <person name="Lang F.B.F."/>
            <person name="Roger A.J."/>
            <person name="Ruiz-Trillo I."/>
            <person name="Young S.K."/>
            <person name="Zeng Q."/>
            <person name="Gargeya S."/>
            <person name="Alvarado L."/>
            <person name="Berlin A."/>
            <person name="Chapman S.B."/>
            <person name="Chen Z."/>
            <person name="Freedman E."/>
            <person name="Gellesch M."/>
            <person name="Goldberg J."/>
            <person name="Griggs A."/>
            <person name="Gujja S."/>
            <person name="Heilman E."/>
            <person name="Heiman D."/>
            <person name="Howarth C."/>
            <person name="Mehta T."/>
            <person name="Neiman D."/>
            <person name="Pearson M."/>
            <person name="Roberts A."/>
            <person name="Saif S."/>
            <person name="Shea T."/>
            <person name="Shenoy N."/>
            <person name="Sisk P."/>
            <person name="Stolte C."/>
            <person name="Sykes S."/>
            <person name="White J."/>
            <person name="Yandava C."/>
            <person name="Haas B."/>
            <person name="Nusbaum C."/>
            <person name="Birren B."/>
        </authorList>
    </citation>
    <scope>NUCLEOTIDE SEQUENCE [LARGE SCALE GENOMIC DNA]</scope>
    <source>
        <strain evidence="11">ATCC 50818</strain>
    </source>
</reference>
<accession>F2UD04</accession>
<dbReference type="PIRSF" id="PIRSF001251">
    <property type="entry name" value="AMP_deaminase_met"/>
    <property type="match status" value="1"/>
</dbReference>
<keyword evidence="8" id="KW-0546">Nucleotide metabolism</keyword>
<feature type="compositionally biased region" description="Basic and acidic residues" evidence="10">
    <location>
        <begin position="1"/>
        <end position="17"/>
    </location>
</feature>
<dbReference type="InterPro" id="IPR006329">
    <property type="entry name" value="AMPD"/>
</dbReference>
<evidence type="ECO:0000256" key="5">
    <source>
        <dbReference type="ARBA" id="ARBA00022723"/>
    </source>
</evidence>
<protein>
    <recommendedName>
        <fullName evidence="4 9">AMP deaminase</fullName>
        <ecNumber evidence="4 9">3.5.4.6</ecNumber>
    </recommendedName>
</protein>
<evidence type="ECO:0000256" key="4">
    <source>
        <dbReference type="ARBA" id="ARBA00012775"/>
    </source>
</evidence>
<dbReference type="NCBIfam" id="TIGR01429">
    <property type="entry name" value="AMP_deaminase"/>
    <property type="match status" value="1"/>
</dbReference>
<dbReference type="GO" id="GO:0003876">
    <property type="term" value="F:AMP deaminase activity"/>
    <property type="evidence" value="ECO:0007669"/>
    <property type="project" value="UniProtKB-EC"/>
</dbReference>
<evidence type="ECO:0000256" key="10">
    <source>
        <dbReference type="SAM" id="MobiDB-lite"/>
    </source>
</evidence>
<proteinExistence type="inferred from homology"/>
<comment type="catalytic activity">
    <reaction evidence="9">
        <text>AMP + H2O + H(+) = IMP + NH4(+)</text>
        <dbReference type="Rhea" id="RHEA:14777"/>
        <dbReference type="ChEBI" id="CHEBI:15377"/>
        <dbReference type="ChEBI" id="CHEBI:15378"/>
        <dbReference type="ChEBI" id="CHEBI:28938"/>
        <dbReference type="ChEBI" id="CHEBI:58053"/>
        <dbReference type="ChEBI" id="CHEBI:456215"/>
        <dbReference type="EC" id="3.5.4.6"/>
    </reaction>
</comment>
<dbReference type="GO" id="GO:0005829">
    <property type="term" value="C:cytosol"/>
    <property type="evidence" value="ECO:0007669"/>
    <property type="project" value="TreeGrafter"/>
</dbReference>
<evidence type="ECO:0000313" key="12">
    <source>
        <dbReference type="Proteomes" id="UP000007799"/>
    </source>
</evidence>
<dbReference type="GO" id="GO:0032264">
    <property type="term" value="P:IMP salvage"/>
    <property type="evidence" value="ECO:0007669"/>
    <property type="project" value="InterPro"/>
</dbReference>
<dbReference type="STRING" id="946362.F2UD04"/>
<dbReference type="SUPFAM" id="SSF51556">
    <property type="entry name" value="Metallo-dependent hydrolases"/>
    <property type="match status" value="1"/>
</dbReference>
<dbReference type="Proteomes" id="UP000007799">
    <property type="component" value="Unassembled WGS sequence"/>
</dbReference>
<name>F2UD04_SALR5</name>
<dbReference type="OMA" id="SHHEMQE"/>
<dbReference type="GO" id="GO:0046033">
    <property type="term" value="P:AMP metabolic process"/>
    <property type="evidence" value="ECO:0007669"/>
    <property type="project" value="TreeGrafter"/>
</dbReference>
<keyword evidence="7" id="KW-0862">Zinc</keyword>
<evidence type="ECO:0000256" key="2">
    <source>
        <dbReference type="ARBA" id="ARBA00004955"/>
    </source>
</evidence>
<dbReference type="InterPro" id="IPR032466">
    <property type="entry name" value="Metal_Hydrolase"/>
</dbReference>
<dbReference type="eggNOG" id="KOG1096">
    <property type="taxonomic scope" value="Eukaryota"/>
</dbReference>
<comment type="cofactor">
    <cofactor evidence="1 9">
        <name>Zn(2+)</name>
        <dbReference type="ChEBI" id="CHEBI:29105"/>
    </cofactor>
</comment>
<sequence length="801" mass="91497">MADKGDASKKTEEEKPTVVEPNTSAESSSSSSSKKTKDVGVVHTASGDVCILPGNQQDVYRQLMETQPSSALKYLQSGVPDVIEDVSDEEDQVSADEEEEMLQAARLTGDARYTVTEEKKLNDALLKWHAKLQPPDAPEPSKGSLSPPVRRRERLTSMTTIAPDLKEATSAVDFRRILLTRMEKHELETGDISTMIMNAVFLRQKYMRRSEQQFPSFVTELLLAGKGPSRKTAPSSSGQNLPKCSKVFAEEDVVADCLKSNNVKLSMHKGVFNLYAGDDEECTIPFYKYVDVKYYLRDLSKLLALINDGPTKSFSFRRIHFLLNKFTLHTMLNSTRELTEQKSVPHRDFYNIRKVDTHVHLSACMNQKHLLRFIKSKLKKCPDETVIHRDGKDLTLQQVFDSLNLTSYDLSIDTLDMHADQSTFHRFDRFNLKYNPIGESRLREIFLKTSNKIKGRYFAEVSRQVIDDLEESKYQMAEYRVSVYGRAPDELTKLGAWFCDNNMASDNVRWLIQVPRLYYVYKKTGLLDNFAQVLDNLFRPLFENTLNPEKDPKLAEFLAHVVGFDSVDDESKPERFPHTPSCEQPEMWDKPDNPSYSYYAYYTYANLSVLNKLRKAKGLNTFAFRPHSGEAGSIEHLVTTYLLSENISHGIRLRKAPVLQYLYYLCQVGLSVSPLSNNHLFLDYHKNPFPNFHAMGMNVTLSTDDPLLFHLSREPLIEEYSIASQVWRLSRVDVCEICANSVRISGFPAEFKRHWLGDHFDSAGPSGNNIAQSNVPDTRCAYRFETLVEELETLLELQEEA</sequence>
<gene>
    <name evidence="11" type="ORF">PTSG_05863</name>
</gene>
<dbReference type="EC" id="3.5.4.6" evidence="4 9"/>
<comment type="similarity">
    <text evidence="3 9">Belongs to the metallo-dependent hydrolases superfamily. Adenosine and AMP deaminases family.</text>
</comment>
<evidence type="ECO:0000256" key="7">
    <source>
        <dbReference type="ARBA" id="ARBA00022833"/>
    </source>
</evidence>
<evidence type="ECO:0000256" key="6">
    <source>
        <dbReference type="ARBA" id="ARBA00022801"/>
    </source>
</evidence>
<evidence type="ECO:0000256" key="1">
    <source>
        <dbReference type="ARBA" id="ARBA00001947"/>
    </source>
</evidence>
<dbReference type="FunFam" id="4.10.800.20:FF:000001">
    <property type="entry name" value="AMP deaminase"/>
    <property type="match status" value="1"/>
</dbReference>
<evidence type="ECO:0000256" key="3">
    <source>
        <dbReference type="ARBA" id="ARBA00006676"/>
    </source>
</evidence>
<dbReference type="FunCoup" id="F2UD04">
    <property type="interactions" value="1024"/>
</dbReference>
<dbReference type="InParanoid" id="F2UD04"/>
<organism evidence="12">
    <name type="scientific">Salpingoeca rosetta (strain ATCC 50818 / BSB-021)</name>
    <dbReference type="NCBI Taxonomy" id="946362"/>
    <lineage>
        <taxon>Eukaryota</taxon>
        <taxon>Choanoflagellata</taxon>
        <taxon>Craspedida</taxon>
        <taxon>Salpingoecidae</taxon>
        <taxon>Salpingoeca</taxon>
    </lineage>
</organism>
<dbReference type="Pfam" id="PF19326">
    <property type="entry name" value="AMP_deaminase"/>
    <property type="match status" value="1"/>
</dbReference>
<evidence type="ECO:0000313" key="11">
    <source>
        <dbReference type="EMBL" id="EGD74499.1"/>
    </source>
</evidence>
<dbReference type="RefSeq" id="XP_004992756.1">
    <property type="nucleotide sequence ID" value="XM_004992699.1"/>
</dbReference>
<feature type="region of interest" description="Disordered" evidence="10">
    <location>
        <begin position="1"/>
        <end position="39"/>
    </location>
</feature>
<dbReference type="Gene3D" id="3.20.20.140">
    <property type="entry name" value="Metal-dependent hydrolases"/>
    <property type="match status" value="1"/>
</dbReference>
<dbReference type="GeneID" id="16073327"/>
<dbReference type="FunFam" id="3.20.20.140:FF:000035">
    <property type="entry name" value="Probable amp deaminase"/>
    <property type="match status" value="1"/>
</dbReference>
<dbReference type="Gene3D" id="4.10.800.20">
    <property type="match status" value="1"/>
</dbReference>
<dbReference type="AlphaFoldDB" id="F2UD04"/>
<dbReference type="GO" id="GO:0046872">
    <property type="term" value="F:metal ion binding"/>
    <property type="evidence" value="ECO:0007669"/>
    <property type="project" value="UniProtKB-KW"/>
</dbReference>
<feature type="region of interest" description="Disordered" evidence="10">
    <location>
        <begin position="131"/>
        <end position="151"/>
    </location>
</feature>
<keyword evidence="5 9" id="KW-0479">Metal-binding</keyword>
<dbReference type="KEGG" id="sre:PTSG_05863"/>
<evidence type="ECO:0000256" key="8">
    <source>
        <dbReference type="ARBA" id="ARBA00023080"/>
    </source>
</evidence>
<comment type="pathway">
    <text evidence="2">Purine metabolism; IMP biosynthesis via salvage pathway; IMP from AMP: step 1/1.</text>
</comment>
<dbReference type="PANTHER" id="PTHR11359">
    <property type="entry name" value="AMP DEAMINASE"/>
    <property type="match status" value="1"/>
</dbReference>